<accession>A0A381XD80</accession>
<name>A0A381XD80_9ZZZZ</name>
<keyword evidence="1" id="KW-1133">Transmembrane helix</keyword>
<reference evidence="2" key="1">
    <citation type="submission" date="2018-05" db="EMBL/GenBank/DDBJ databases">
        <authorList>
            <person name="Lanie J.A."/>
            <person name="Ng W.-L."/>
            <person name="Kazmierczak K.M."/>
            <person name="Andrzejewski T.M."/>
            <person name="Davidsen T.M."/>
            <person name="Wayne K.J."/>
            <person name="Tettelin H."/>
            <person name="Glass J.I."/>
            <person name="Rusch D."/>
            <person name="Podicherti R."/>
            <person name="Tsui H.-C.T."/>
            <person name="Winkler M.E."/>
        </authorList>
    </citation>
    <scope>NUCLEOTIDE SEQUENCE</scope>
</reference>
<keyword evidence="1" id="KW-0472">Membrane</keyword>
<feature type="transmembrane region" description="Helical" evidence="1">
    <location>
        <begin position="12"/>
        <end position="31"/>
    </location>
</feature>
<evidence type="ECO:0000313" key="2">
    <source>
        <dbReference type="EMBL" id="SVA62705.1"/>
    </source>
</evidence>
<organism evidence="2">
    <name type="scientific">marine metagenome</name>
    <dbReference type="NCBI Taxonomy" id="408172"/>
    <lineage>
        <taxon>unclassified sequences</taxon>
        <taxon>metagenomes</taxon>
        <taxon>ecological metagenomes</taxon>
    </lineage>
</organism>
<protein>
    <submittedName>
        <fullName evidence="2">Uncharacterized protein</fullName>
    </submittedName>
</protein>
<gene>
    <name evidence="2" type="ORF">METZ01_LOCUS115559</name>
</gene>
<dbReference type="AlphaFoldDB" id="A0A381XD80"/>
<keyword evidence="1" id="KW-0812">Transmembrane</keyword>
<evidence type="ECO:0000256" key="1">
    <source>
        <dbReference type="SAM" id="Phobius"/>
    </source>
</evidence>
<dbReference type="EMBL" id="UINC01014757">
    <property type="protein sequence ID" value="SVA62705.1"/>
    <property type="molecule type" value="Genomic_DNA"/>
</dbReference>
<sequence>MVVDQGIAIMRKNLTSITVVCVLMLIFAVVVDQPAANSSLLSSESSATASYVNDAVAQIFRTFSVFYYALLVSSTDASDQVDSTVISTSAESKSEGAGVTKRVLEDGFVLSVDGRKAHINLGIEDGVRRGMLLEIYRPKGLYDAMSDVRYPIDGSLGYGLVVDVHEFTSVMYLSHFEIKMVDSGKDDRSVKLAIEVHDRVRRPPLLEQEIVELLAEQIVTENAKILSIDGNMFSMTAFDRVSVGNAITLIKIPKEIIHPVTGELVVLGGEKRANAIVADVKGKTILLSVEPNASGHFIVSDIVKITKR</sequence>
<proteinExistence type="predicted"/>